<dbReference type="Proteomes" id="UP000193030">
    <property type="component" value="Unassembled WGS sequence"/>
</dbReference>
<dbReference type="InterPro" id="IPR025935">
    <property type="entry name" value="AbiH"/>
</dbReference>
<dbReference type="RefSeq" id="WP_084875207.1">
    <property type="nucleotide sequence ID" value="NZ_NCUG01000018.1"/>
</dbReference>
<name>A0A1X1GFL2_STROR</name>
<dbReference type="Pfam" id="PF14253">
    <property type="entry name" value="AbiH"/>
    <property type="match status" value="1"/>
</dbReference>
<evidence type="ECO:0000313" key="1">
    <source>
        <dbReference type="EMBL" id="ORO45474.1"/>
    </source>
</evidence>
<protein>
    <recommendedName>
        <fullName evidence="3">Bacteriophage abortive infection AbiH</fullName>
    </recommendedName>
</protein>
<reference evidence="1 2" key="1">
    <citation type="journal article" date="2016" name="Eur. J. Clin. Microbiol. Infect. Dis.">
        <title>Whole genome sequencing as a tool for phylogenetic analysis of clinical strains of Mitis group streptococci.</title>
        <authorList>
            <person name="Rasmussen L.H."/>
            <person name="Dargis R."/>
            <person name="Hojholt K."/>
            <person name="Christensen J.J."/>
            <person name="Skovgaard O."/>
            <person name="Justesen U.S."/>
            <person name="Rosenvinge F.S."/>
            <person name="Moser C."/>
            <person name="Lukjancenko O."/>
            <person name="Rasmussen S."/>
            <person name="Nielsen X.C."/>
        </authorList>
    </citation>
    <scope>NUCLEOTIDE SEQUENCE [LARGE SCALE GENOMIC DNA]</scope>
    <source>
        <strain evidence="1 2">OD_314165_09</strain>
    </source>
</reference>
<dbReference type="EMBL" id="NCUG01000018">
    <property type="protein sequence ID" value="ORO45474.1"/>
    <property type="molecule type" value="Genomic_DNA"/>
</dbReference>
<dbReference type="AlphaFoldDB" id="A0A1X1GFL2"/>
<gene>
    <name evidence="1" type="ORF">B7725_06305</name>
</gene>
<organism evidence="1 2">
    <name type="scientific">Streptococcus oralis subsp. tigurinus</name>
    <dbReference type="NCBI Taxonomy" id="1077464"/>
    <lineage>
        <taxon>Bacteria</taxon>
        <taxon>Bacillati</taxon>
        <taxon>Bacillota</taxon>
        <taxon>Bacilli</taxon>
        <taxon>Lactobacillales</taxon>
        <taxon>Streptococcaceae</taxon>
        <taxon>Streptococcus</taxon>
    </lineage>
</organism>
<proteinExistence type="predicted"/>
<comment type="caution">
    <text evidence="1">The sequence shown here is derived from an EMBL/GenBank/DDBJ whole genome shotgun (WGS) entry which is preliminary data.</text>
</comment>
<sequence length="328" mass="38345">MNTLFIIGNGFDMAHQLKTGYNDFRKFIIDTCKEFGSKFDFNNAINRIELEGFKNLTIPEVDEDSKKSFKDGGYYGFNYHEGNLEAYEFFFTLTEYANHDKNVDNITWNEFEKNLSKIPFKQILKDKNICLTKLNDLVCVYKLCQNAAFFDWINSKIHNPEKIKVRSKLIDSYSNAAFYLVFNYTTVLERKYNIEKNRICNIHGQVTNSDQIGTENNLVVGFKSEVPLILQAILHNSLLIKPVRKLLKENIDFFNSLSTLEEVYDFGLNIVPSDIPDIPYLKEIIKHTDSNTKFYVNDYYLTEQNKNDIQNNLKNWGYNGVVQFINMM</sequence>
<evidence type="ECO:0000313" key="2">
    <source>
        <dbReference type="Proteomes" id="UP000193030"/>
    </source>
</evidence>
<evidence type="ECO:0008006" key="3">
    <source>
        <dbReference type="Google" id="ProtNLM"/>
    </source>
</evidence>
<accession>A0A1X1GFL2</accession>